<dbReference type="PANTHER" id="PTHR12389">
    <property type="entry name" value="ZINC FINGER PROTEIN 294"/>
    <property type="match status" value="1"/>
</dbReference>
<dbReference type="GO" id="GO:0008270">
    <property type="term" value="F:zinc ion binding"/>
    <property type="evidence" value="ECO:0007669"/>
    <property type="project" value="UniProtKB-KW"/>
</dbReference>
<comment type="pathway">
    <text evidence="1">Protein modification; protein ubiquitination.</text>
</comment>
<dbReference type="GO" id="GO:0043023">
    <property type="term" value="F:ribosomal large subunit binding"/>
    <property type="evidence" value="ECO:0007669"/>
    <property type="project" value="TreeGrafter"/>
</dbReference>
<keyword evidence="1" id="KW-0862">Zinc</keyword>
<feature type="domain" description="E3 ubiquitin-protein ligase listerin N-terminal" evidence="3">
    <location>
        <begin position="63"/>
        <end position="371"/>
    </location>
</feature>
<dbReference type="InterPro" id="IPR016024">
    <property type="entry name" value="ARM-type_fold"/>
</dbReference>
<organism evidence="4 5">
    <name type="scientific">Sinocyclocheilus anshuiensis</name>
    <dbReference type="NCBI Taxonomy" id="1608454"/>
    <lineage>
        <taxon>Eukaryota</taxon>
        <taxon>Metazoa</taxon>
        <taxon>Chordata</taxon>
        <taxon>Craniata</taxon>
        <taxon>Vertebrata</taxon>
        <taxon>Euteleostomi</taxon>
        <taxon>Actinopterygii</taxon>
        <taxon>Neopterygii</taxon>
        <taxon>Teleostei</taxon>
        <taxon>Ostariophysi</taxon>
        <taxon>Cypriniformes</taxon>
        <taxon>Cyprinidae</taxon>
        <taxon>Cyprininae</taxon>
        <taxon>Sinocyclocheilus</taxon>
    </lineage>
</organism>
<keyword evidence="1" id="KW-0479">Metal-binding</keyword>
<dbReference type="GO" id="GO:0061630">
    <property type="term" value="F:ubiquitin protein ligase activity"/>
    <property type="evidence" value="ECO:0007669"/>
    <property type="project" value="UniProtKB-UniRule"/>
</dbReference>
<sequence length="748" mass="84570">MGGKNKQRTKGNVRPSSSGRAADLLARESGVVPGFVGFGVSTSSDPGYVPAVQGAEEIDNQVDADFRMVLRKLSKRDAVTKLKAVQEFGAMCQERQPDVVKGVLPYWPRIYCRISMDHDRRVREATQQAFEQLVLKVKRNLAPYLKSIMGHWLISQCDTYSPAASAASAAFQAAFPLNKQPEAISFCKDEVLNVLQDNLLKETADTLSDPHSVPEEEREAKFIRLLTSSLLALKRLLSILPEQDRELLKERLTQLITQGKFWKYSKHKTPQIRGAFFELIATMCAHTPQLIQAEAARACSAVLLSIDDTDPVVLPPLWEAVLHILSCVDNCWTHVSARKGVMPKLWVLLKEGGRGLATSLHPNMLPFISKLPAEVTQPNLEFSRTFLTSVIQGLSSDRAKSSPSESAAIIFATMECLRFIILQNVGDEQEQRNIQNMLISEQLLPLIDRALGNPSLQTGPLFPQVSDMLLSWEKRAVGKEAPTFQRLLSDFWEGLGRLCTTYVDCEEAERTALEGIASLLQIMHNPNSASKQTKKKKTVKICFTDREERGQGEEPPMESPALEEQHYPLRNGHLLDLVCQLAELNMLYVSKRESERHLRFLSQLLRVFPSPQVFQVLLRPEEMKPEMGPELRPLAENAAVHFLLQRVTIWLKQDDRKDTDFLVDMVFSSLQCCFCSFWFRLWKVWLRPSPWPRRPAVSCLSLSSVLILLKRNGVALDGLCCLRPNKPTADFVRNHWFNILLKWYIEGT</sequence>
<keyword evidence="1" id="KW-0808">Transferase</keyword>
<dbReference type="GO" id="GO:1990112">
    <property type="term" value="C:RQC complex"/>
    <property type="evidence" value="ECO:0007669"/>
    <property type="project" value="UniProtKB-UniRule"/>
</dbReference>
<comment type="subunit">
    <text evidence="1">Component of the ribosome quality control complex (RQC).</text>
</comment>
<dbReference type="GO" id="GO:1990116">
    <property type="term" value="P:ribosome-associated ubiquitin-dependent protein catabolic process"/>
    <property type="evidence" value="ECO:0007669"/>
    <property type="project" value="UniProtKB-UniRule"/>
</dbReference>
<gene>
    <name evidence="4" type="primary">LOC107675987</name>
</gene>
<dbReference type="GO" id="GO:0072344">
    <property type="term" value="P:rescue of stalled ribosome"/>
    <property type="evidence" value="ECO:0007669"/>
    <property type="project" value="UniProtKB-UniRule"/>
</dbReference>
<dbReference type="InterPro" id="IPR011989">
    <property type="entry name" value="ARM-like"/>
</dbReference>
<dbReference type="UniPathway" id="UPA00143"/>
<dbReference type="Gene3D" id="1.25.10.10">
    <property type="entry name" value="Leucine-rich Repeat Variant"/>
    <property type="match status" value="1"/>
</dbReference>
<feature type="region of interest" description="Disordered" evidence="2">
    <location>
        <begin position="1"/>
        <end position="20"/>
    </location>
</feature>
<comment type="similarity">
    <text evidence="1">Belongs to the LTN1 family.</text>
</comment>
<accession>A0A671LMS7</accession>
<keyword evidence="1" id="KW-0863">Zinc-finger</keyword>
<dbReference type="GO" id="GO:0005829">
    <property type="term" value="C:cytosol"/>
    <property type="evidence" value="ECO:0007669"/>
    <property type="project" value="UniProtKB-UniRule"/>
</dbReference>
<dbReference type="EC" id="2.3.2.27" evidence="1"/>
<dbReference type="SUPFAM" id="SSF48371">
    <property type="entry name" value="ARM repeat"/>
    <property type="match status" value="1"/>
</dbReference>
<evidence type="ECO:0000256" key="2">
    <source>
        <dbReference type="SAM" id="MobiDB-lite"/>
    </source>
</evidence>
<keyword evidence="1" id="KW-0833">Ubl conjugation pathway</keyword>
<evidence type="ECO:0000313" key="4">
    <source>
        <dbReference type="Ensembl" id="ENSSANP00000021788.1"/>
    </source>
</evidence>
<proteinExistence type="inferred from homology"/>
<evidence type="ECO:0000313" key="5">
    <source>
        <dbReference type="Proteomes" id="UP000472260"/>
    </source>
</evidence>
<keyword evidence="5" id="KW-1185">Reference proteome</keyword>
<feature type="compositionally biased region" description="Basic residues" evidence="2">
    <location>
        <begin position="1"/>
        <end position="11"/>
    </location>
</feature>
<evidence type="ECO:0000259" key="3">
    <source>
        <dbReference type="Pfam" id="PF22958"/>
    </source>
</evidence>
<dbReference type="Ensembl" id="ENSSANT00000023224.1">
    <property type="protein sequence ID" value="ENSSANP00000021788.1"/>
    <property type="gene ID" value="ENSSANG00000011136.1"/>
</dbReference>
<protein>
    <recommendedName>
        <fullName evidence="1">E3 ubiquitin-protein ligase listerin</fullName>
        <ecNumber evidence="1">2.3.2.27</ecNumber>
    </recommendedName>
    <alternativeName>
        <fullName evidence="1">RING-type E3 ubiquitin transferase listerin</fullName>
    </alternativeName>
</protein>
<dbReference type="PANTHER" id="PTHR12389:SF0">
    <property type="entry name" value="E3 UBIQUITIN-PROTEIN LIGASE LISTERIN"/>
    <property type="match status" value="1"/>
</dbReference>
<dbReference type="GO" id="GO:0016567">
    <property type="term" value="P:protein ubiquitination"/>
    <property type="evidence" value="ECO:0007669"/>
    <property type="project" value="UniProtKB-UniPathway"/>
</dbReference>
<evidence type="ECO:0000256" key="1">
    <source>
        <dbReference type="RuleBase" id="RU367090"/>
    </source>
</evidence>
<dbReference type="Proteomes" id="UP000472260">
    <property type="component" value="Unassembled WGS sequence"/>
</dbReference>
<comment type="catalytic activity">
    <reaction evidence="1">
        <text>S-ubiquitinyl-[E2 ubiquitin-conjugating enzyme]-L-cysteine + [acceptor protein]-L-lysine = [E2 ubiquitin-conjugating enzyme]-L-cysteine + N(6)-ubiquitinyl-[acceptor protein]-L-lysine.</text>
        <dbReference type="EC" id="2.3.2.27"/>
    </reaction>
</comment>
<dbReference type="AlphaFoldDB" id="A0A671LMS7"/>
<name>A0A671LMS7_9TELE</name>
<comment type="function">
    <text evidence="1">E3 ubiquitin-protein ligase. Component of the ribosome quality control complex (RQC), a ribosome-associated complex that mediates ubiquitination and extraction of incompletely synthesized nascent chains for proteasomal degradation.</text>
</comment>
<dbReference type="InterPro" id="IPR039795">
    <property type="entry name" value="LTN1/Rkr1"/>
</dbReference>
<reference evidence="4" key="1">
    <citation type="submission" date="2025-08" db="UniProtKB">
        <authorList>
            <consortium name="Ensembl"/>
        </authorList>
    </citation>
    <scope>IDENTIFICATION</scope>
</reference>
<reference evidence="4" key="2">
    <citation type="submission" date="2025-09" db="UniProtKB">
        <authorList>
            <consortium name="Ensembl"/>
        </authorList>
    </citation>
    <scope>IDENTIFICATION</scope>
</reference>
<dbReference type="Pfam" id="PF22958">
    <property type="entry name" value="Ltn1_1st"/>
    <property type="match status" value="1"/>
</dbReference>
<dbReference type="InterPro" id="IPR054476">
    <property type="entry name" value="Ltn1_N"/>
</dbReference>
<dbReference type="FunFam" id="1.25.10.10:FF:001251">
    <property type="entry name" value="Predicted protein"/>
    <property type="match status" value="1"/>
</dbReference>